<evidence type="ECO:0000256" key="2">
    <source>
        <dbReference type="PROSITE-ProRule" id="PRU00302"/>
    </source>
</evidence>
<dbReference type="SMART" id="SM00032">
    <property type="entry name" value="CCP"/>
    <property type="match status" value="1"/>
</dbReference>
<evidence type="ECO:0000256" key="1">
    <source>
        <dbReference type="ARBA" id="ARBA00023157"/>
    </source>
</evidence>
<dbReference type="InterPro" id="IPR035976">
    <property type="entry name" value="Sushi/SCR/CCP_sf"/>
</dbReference>
<dbReference type="Gene3D" id="2.10.70.10">
    <property type="entry name" value="Complement Module, domain 1"/>
    <property type="match status" value="1"/>
</dbReference>
<dbReference type="SUPFAM" id="SSF57535">
    <property type="entry name" value="Complement control module/SCR domain"/>
    <property type="match status" value="1"/>
</dbReference>
<reference evidence="4" key="2">
    <citation type="submission" date="2025-08" db="UniProtKB">
        <authorList>
            <consortium name="Ensembl"/>
        </authorList>
    </citation>
    <scope>IDENTIFICATION</scope>
</reference>
<dbReference type="Ensembl" id="ENSCUST00005025895.1">
    <property type="protein sequence ID" value="ENSCUSP00005025013.1"/>
    <property type="gene ID" value="ENSCUSG00005015578.1"/>
</dbReference>
<keyword evidence="5" id="KW-1185">Reference proteome</keyword>
<keyword evidence="1" id="KW-1015">Disulfide bond</keyword>
<evidence type="ECO:0000313" key="4">
    <source>
        <dbReference type="Ensembl" id="ENSCUSP00005025013.1"/>
    </source>
</evidence>
<keyword evidence="2" id="KW-0768">Sushi</keyword>
<dbReference type="Pfam" id="PF00084">
    <property type="entry name" value="Sushi"/>
    <property type="match status" value="1"/>
</dbReference>
<comment type="caution">
    <text evidence="2">Lacks conserved residue(s) required for the propagation of feature annotation.</text>
</comment>
<reference evidence="4" key="3">
    <citation type="submission" date="2025-09" db="UniProtKB">
        <authorList>
            <consortium name="Ensembl"/>
        </authorList>
    </citation>
    <scope>IDENTIFICATION</scope>
</reference>
<protein>
    <recommendedName>
        <fullName evidence="3">Sushi domain-containing protein</fullName>
    </recommendedName>
</protein>
<name>A0A8C3V9X8_CATUS</name>
<organism evidence="4 5">
    <name type="scientific">Catharus ustulatus</name>
    <name type="common">Russet-backed thrush</name>
    <name type="synonym">Hylocichla ustulatus</name>
    <dbReference type="NCBI Taxonomy" id="91951"/>
    <lineage>
        <taxon>Eukaryota</taxon>
        <taxon>Metazoa</taxon>
        <taxon>Chordata</taxon>
        <taxon>Craniata</taxon>
        <taxon>Vertebrata</taxon>
        <taxon>Euteleostomi</taxon>
        <taxon>Archelosauria</taxon>
        <taxon>Archosauria</taxon>
        <taxon>Dinosauria</taxon>
        <taxon>Saurischia</taxon>
        <taxon>Theropoda</taxon>
        <taxon>Coelurosauria</taxon>
        <taxon>Aves</taxon>
        <taxon>Neognathae</taxon>
        <taxon>Neoaves</taxon>
        <taxon>Telluraves</taxon>
        <taxon>Australaves</taxon>
        <taxon>Passeriformes</taxon>
        <taxon>Turdidae</taxon>
        <taxon>Catharus</taxon>
    </lineage>
</organism>
<reference evidence="4" key="1">
    <citation type="submission" date="2020-10" db="EMBL/GenBank/DDBJ databases">
        <title>Catharus ustulatus (Swainson's thrush) genome, bCatUst1, primary haplotype v2.</title>
        <authorList>
            <person name="Delmore K."/>
            <person name="Vafadar M."/>
            <person name="Formenti G."/>
            <person name="Chow W."/>
            <person name="Pelan S."/>
            <person name="Howe K."/>
            <person name="Rhie A."/>
            <person name="Mountcastle J."/>
            <person name="Haase B."/>
            <person name="Fedrigo O."/>
            <person name="Jarvis E.D."/>
        </authorList>
    </citation>
    <scope>NUCLEOTIDE SEQUENCE [LARGE SCALE GENOMIC DNA]</scope>
</reference>
<sequence>MAAGSPLFLSVTEPCLPTTPPGGLQVRQDCPGSSLCACPWCACSSCFSPLFSLSLGACDPPTRLQFAELNEEHRNAIGFSVGKTVQYTCNPGYAKVPGMSPTITCLENGVWSENGFCTPAPLQGSVPTEHMRGSLLFLHT</sequence>
<dbReference type="InterPro" id="IPR000436">
    <property type="entry name" value="Sushi_SCR_CCP_dom"/>
</dbReference>
<proteinExistence type="predicted"/>
<evidence type="ECO:0000313" key="5">
    <source>
        <dbReference type="Proteomes" id="UP000694563"/>
    </source>
</evidence>
<dbReference type="PROSITE" id="PS50923">
    <property type="entry name" value="SUSHI"/>
    <property type="match status" value="1"/>
</dbReference>
<dbReference type="CDD" id="cd00033">
    <property type="entry name" value="CCP"/>
    <property type="match status" value="1"/>
</dbReference>
<accession>A0A8C3V9X8</accession>
<evidence type="ECO:0000259" key="3">
    <source>
        <dbReference type="PROSITE" id="PS50923"/>
    </source>
</evidence>
<feature type="domain" description="Sushi" evidence="3">
    <location>
        <begin position="56"/>
        <end position="119"/>
    </location>
</feature>
<dbReference type="AlphaFoldDB" id="A0A8C3V9X8"/>
<dbReference type="Proteomes" id="UP000694563">
    <property type="component" value="Chromosome 25"/>
</dbReference>